<reference evidence="2 3" key="1">
    <citation type="submission" date="2024-01" db="EMBL/GenBank/DDBJ databases">
        <title>The genomes of 5 underutilized Papilionoideae crops provide insights into root nodulation and disease resistance.</title>
        <authorList>
            <person name="Yuan L."/>
        </authorList>
    </citation>
    <scope>NUCLEOTIDE SEQUENCE [LARGE SCALE GENOMIC DNA]</scope>
    <source>
        <strain evidence="2">LY-2023</strain>
        <tissue evidence="2">Leaf</tissue>
    </source>
</reference>
<keyword evidence="3" id="KW-1185">Reference proteome</keyword>
<gene>
    <name evidence="2" type="ORF">RJT34_33498</name>
</gene>
<comment type="caution">
    <text evidence="2">The sequence shown here is derived from an EMBL/GenBank/DDBJ whole genome shotgun (WGS) entry which is preliminary data.</text>
</comment>
<dbReference type="AlphaFoldDB" id="A0AAN9F0N2"/>
<accession>A0AAN9F0N2</accession>
<proteinExistence type="predicted"/>
<evidence type="ECO:0000256" key="1">
    <source>
        <dbReference type="SAM" id="MobiDB-lite"/>
    </source>
</evidence>
<dbReference type="EMBL" id="JAYKXN010000008">
    <property type="protein sequence ID" value="KAK7265873.1"/>
    <property type="molecule type" value="Genomic_DNA"/>
</dbReference>
<feature type="compositionally biased region" description="Basic and acidic residues" evidence="1">
    <location>
        <begin position="48"/>
        <end position="62"/>
    </location>
</feature>
<evidence type="ECO:0000313" key="3">
    <source>
        <dbReference type="Proteomes" id="UP001359559"/>
    </source>
</evidence>
<sequence length="99" mass="11052">MFHVINWATSPVLLLRVVKRATVERAVRGLRTTLGKELDGASNDDTVDEVKVDPPPWRETDHPSTLPSYAQIMPVRPSFASYLPFKISSTPSQLKIIPP</sequence>
<evidence type="ECO:0000313" key="2">
    <source>
        <dbReference type="EMBL" id="KAK7265873.1"/>
    </source>
</evidence>
<name>A0AAN9F0N2_CLITE</name>
<organism evidence="2 3">
    <name type="scientific">Clitoria ternatea</name>
    <name type="common">Butterfly pea</name>
    <dbReference type="NCBI Taxonomy" id="43366"/>
    <lineage>
        <taxon>Eukaryota</taxon>
        <taxon>Viridiplantae</taxon>
        <taxon>Streptophyta</taxon>
        <taxon>Embryophyta</taxon>
        <taxon>Tracheophyta</taxon>
        <taxon>Spermatophyta</taxon>
        <taxon>Magnoliopsida</taxon>
        <taxon>eudicotyledons</taxon>
        <taxon>Gunneridae</taxon>
        <taxon>Pentapetalae</taxon>
        <taxon>rosids</taxon>
        <taxon>fabids</taxon>
        <taxon>Fabales</taxon>
        <taxon>Fabaceae</taxon>
        <taxon>Papilionoideae</taxon>
        <taxon>50 kb inversion clade</taxon>
        <taxon>NPAAA clade</taxon>
        <taxon>indigoferoid/millettioid clade</taxon>
        <taxon>Phaseoleae</taxon>
        <taxon>Clitoria</taxon>
    </lineage>
</organism>
<feature type="region of interest" description="Disordered" evidence="1">
    <location>
        <begin position="38"/>
        <end position="65"/>
    </location>
</feature>
<dbReference type="Proteomes" id="UP001359559">
    <property type="component" value="Unassembled WGS sequence"/>
</dbReference>
<protein>
    <submittedName>
        <fullName evidence="2">Uncharacterized protein</fullName>
    </submittedName>
</protein>